<dbReference type="PANTHER" id="PTHR33121:SF76">
    <property type="entry name" value="SIGNALING PROTEIN"/>
    <property type="match status" value="1"/>
</dbReference>
<feature type="domain" description="CBS" evidence="5">
    <location>
        <begin position="361"/>
        <end position="423"/>
    </location>
</feature>
<evidence type="ECO:0000256" key="1">
    <source>
        <dbReference type="PROSITE-ProRule" id="PRU00703"/>
    </source>
</evidence>
<dbReference type="Pfam" id="PF00571">
    <property type="entry name" value="CBS"/>
    <property type="match status" value="1"/>
</dbReference>
<dbReference type="Gene3D" id="3.10.580.10">
    <property type="entry name" value="CBS-domain"/>
    <property type="match status" value="1"/>
</dbReference>
<dbReference type="Proteomes" id="UP000765845">
    <property type="component" value="Unassembled WGS sequence"/>
</dbReference>
<proteinExistence type="predicted"/>
<reference evidence="6 7" key="1">
    <citation type="submission" date="2020-04" db="EMBL/GenBank/DDBJ databases">
        <authorList>
            <person name="Yoon J."/>
        </authorList>
    </citation>
    <scope>NUCLEOTIDE SEQUENCE [LARGE SCALE GENOMIC DNA]</scope>
    <source>
        <strain evidence="6 7">KMU-166</strain>
    </source>
</reference>
<dbReference type="PROSITE" id="PS50883">
    <property type="entry name" value="EAL"/>
    <property type="match status" value="1"/>
</dbReference>
<evidence type="ECO:0000313" key="6">
    <source>
        <dbReference type="EMBL" id="NKI17679.1"/>
    </source>
</evidence>
<dbReference type="Gene3D" id="3.30.70.270">
    <property type="match status" value="1"/>
</dbReference>
<dbReference type="SMART" id="SM00116">
    <property type="entry name" value="CBS"/>
    <property type="match status" value="2"/>
</dbReference>
<evidence type="ECO:0000259" key="4">
    <source>
        <dbReference type="PROSITE" id="PS50887"/>
    </source>
</evidence>
<dbReference type="InterPro" id="IPR000160">
    <property type="entry name" value="GGDEF_dom"/>
</dbReference>
<dbReference type="CDD" id="cd01949">
    <property type="entry name" value="GGDEF"/>
    <property type="match status" value="1"/>
</dbReference>
<dbReference type="InterPro" id="IPR050706">
    <property type="entry name" value="Cyclic-di-GMP_PDE-like"/>
</dbReference>
<dbReference type="InterPro" id="IPR001633">
    <property type="entry name" value="EAL_dom"/>
</dbReference>
<feature type="region of interest" description="Disordered" evidence="2">
    <location>
        <begin position="247"/>
        <end position="281"/>
    </location>
</feature>
<dbReference type="SMART" id="SM00267">
    <property type="entry name" value="GGDEF"/>
    <property type="match status" value="1"/>
</dbReference>
<evidence type="ECO:0000256" key="2">
    <source>
        <dbReference type="SAM" id="MobiDB-lite"/>
    </source>
</evidence>
<dbReference type="PROSITE" id="PS51371">
    <property type="entry name" value="CBS"/>
    <property type="match status" value="1"/>
</dbReference>
<dbReference type="PANTHER" id="PTHR33121">
    <property type="entry name" value="CYCLIC DI-GMP PHOSPHODIESTERASE PDEF"/>
    <property type="match status" value="1"/>
</dbReference>
<dbReference type="Pfam" id="PF00990">
    <property type="entry name" value="GGDEF"/>
    <property type="match status" value="1"/>
</dbReference>
<evidence type="ECO:0000259" key="3">
    <source>
        <dbReference type="PROSITE" id="PS50883"/>
    </source>
</evidence>
<dbReference type="InterPro" id="IPR000644">
    <property type="entry name" value="CBS_dom"/>
</dbReference>
<keyword evidence="7" id="KW-1185">Reference proteome</keyword>
<dbReference type="SUPFAM" id="SSF55073">
    <property type="entry name" value="Nucleotide cyclase"/>
    <property type="match status" value="1"/>
</dbReference>
<dbReference type="InterPro" id="IPR035919">
    <property type="entry name" value="EAL_sf"/>
</dbReference>
<accession>A0ABX1GHJ9</accession>
<feature type="domain" description="GGDEF" evidence="4">
    <location>
        <begin position="449"/>
        <end position="602"/>
    </location>
</feature>
<dbReference type="Pfam" id="PF00563">
    <property type="entry name" value="EAL"/>
    <property type="match status" value="1"/>
</dbReference>
<protein>
    <submittedName>
        <fullName evidence="6">GGDEF domain-containing protein</fullName>
    </submittedName>
</protein>
<dbReference type="NCBIfam" id="TIGR00254">
    <property type="entry name" value="GGDEF"/>
    <property type="match status" value="1"/>
</dbReference>
<dbReference type="PROSITE" id="PS50887">
    <property type="entry name" value="GGDEF"/>
    <property type="match status" value="1"/>
</dbReference>
<feature type="compositionally biased region" description="Polar residues" evidence="2">
    <location>
        <begin position="251"/>
        <end position="268"/>
    </location>
</feature>
<evidence type="ECO:0000259" key="5">
    <source>
        <dbReference type="PROSITE" id="PS51371"/>
    </source>
</evidence>
<keyword evidence="1" id="KW-0129">CBS domain</keyword>
<evidence type="ECO:0000313" key="7">
    <source>
        <dbReference type="Proteomes" id="UP000765845"/>
    </source>
</evidence>
<feature type="domain" description="EAL" evidence="3">
    <location>
        <begin position="5"/>
        <end position="250"/>
    </location>
</feature>
<name>A0ABX1GHJ9_9GAMM</name>
<dbReference type="SUPFAM" id="SSF141868">
    <property type="entry name" value="EAL domain-like"/>
    <property type="match status" value="1"/>
</dbReference>
<dbReference type="Gene3D" id="3.20.20.450">
    <property type="entry name" value="EAL domain"/>
    <property type="match status" value="1"/>
</dbReference>
<dbReference type="EMBL" id="JAAWWK010000003">
    <property type="protein sequence ID" value="NKI17679.1"/>
    <property type="molecule type" value="Genomic_DNA"/>
</dbReference>
<dbReference type="InterPro" id="IPR043128">
    <property type="entry name" value="Rev_trsase/Diguanyl_cyclase"/>
</dbReference>
<gene>
    <name evidence="6" type="ORF">HCU74_09625</name>
</gene>
<organism evidence="6 7">
    <name type="scientific">Spongiibacter thalassae</name>
    <dbReference type="NCBI Taxonomy" id="2721624"/>
    <lineage>
        <taxon>Bacteria</taxon>
        <taxon>Pseudomonadati</taxon>
        <taxon>Pseudomonadota</taxon>
        <taxon>Gammaproteobacteria</taxon>
        <taxon>Cellvibrionales</taxon>
        <taxon>Spongiibacteraceae</taxon>
        <taxon>Spongiibacter</taxon>
    </lineage>
</organism>
<dbReference type="InterPro" id="IPR046342">
    <property type="entry name" value="CBS_dom_sf"/>
</dbReference>
<dbReference type="CDD" id="cd01948">
    <property type="entry name" value="EAL"/>
    <property type="match status" value="1"/>
</dbReference>
<dbReference type="SMART" id="SM00052">
    <property type="entry name" value="EAL"/>
    <property type="match status" value="1"/>
</dbReference>
<comment type="caution">
    <text evidence="6">The sequence shown here is derived from an EMBL/GenBank/DDBJ whole genome shotgun (WGS) entry which is preliminary data.</text>
</comment>
<dbReference type="RefSeq" id="WP_168450226.1">
    <property type="nucleotide sequence ID" value="NZ_JAAWWK010000003.1"/>
</dbReference>
<dbReference type="InterPro" id="IPR029787">
    <property type="entry name" value="Nucleotide_cyclase"/>
</dbReference>
<sequence length="612" mass="67560">MPSAVSQAADSIHTIVAQRQITTCFQAIFDTRQHCVLGHEALSRGPNGPYHRADKLFSAAAESGVDREMERVCAELACERFCADDGLLFLNFQCHVLLEPGFADWITTLCTALPALNCHNIVIELTELACPADQLTPVIQRLRNAGIRLALDDLGAAHSSLLRWLELRPDYVKLDRELCRDVHNNPGKQAMLTGLIGIATEMNSTLIAEGIETVYEALCLQQLGIRYMQGYLFHHPGVQWQNDHADRLHHQSSPSDNSGESPTPVNRGSRSKDADPMDEIPSNLQSQQSIAALITPCPAVSMHSPLRDVIRHFKQSPDIHSITLLDGQNAVGSISRSKALELYSSDFGRELYGRKTVSVFMDEDIPIVEQSMGIEDVSYLLTENHSSHIVQECIVVNNGRYIGVVRTTDLLRCITDRKIRNARYANPLTLLPGNVPISEHISKLLEQGCDFAVAYCDINHFKAFNDAYGYSAGDSAIKMLAKLLQQHAPTPENFIGHVGGDDFIVIFRNTDCVDACSAICCGFAENAKDLYALDDQQHGGIWSKDRSGRPVFYRTMTLSIGLCYSDREQMRNADDVSRIASDAKKQAKRLSGGGVHIAAGGDREKQMNHSAC</sequence>
<dbReference type="SUPFAM" id="SSF54631">
    <property type="entry name" value="CBS-domain pair"/>
    <property type="match status" value="1"/>
</dbReference>